<keyword evidence="8" id="KW-1185">Reference proteome</keyword>
<dbReference type="InParanoid" id="A0A674HFE0"/>
<dbReference type="FunFam" id="3.30.1330.30:FF:000001">
    <property type="entry name" value="60S ribosomal protein L30"/>
    <property type="match status" value="1"/>
</dbReference>
<evidence type="ECO:0000256" key="1">
    <source>
        <dbReference type="ARBA" id="ARBA00007326"/>
    </source>
</evidence>
<dbReference type="GO" id="GO:0003723">
    <property type="term" value="F:RNA binding"/>
    <property type="evidence" value="ECO:0007669"/>
    <property type="project" value="InterPro"/>
</dbReference>
<reference evidence="7" key="3">
    <citation type="submission" date="2025-09" db="UniProtKB">
        <authorList>
            <consortium name="Ensembl"/>
        </authorList>
    </citation>
    <scope>IDENTIFICATION</scope>
</reference>
<protein>
    <recommendedName>
        <fullName evidence="4">Large ribosomal subunit protein eL30</fullName>
    </recommendedName>
    <alternativeName>
        <fullName evidence="5">60S ribosomal protein L30</fullName>
    </alternativeName>
</protein>
<keyword evidence="3" id="KW-0687">Ribonucleoprotein</keyword>
<dbReference type="Gene3D" id="3.30.1330.30">
    <property type="match status" value="1"/>
</dbReference>
<evidence type="ECO:0000256" key="3">
    <source>
        <dbReference type="ARBA" id="ARBA00023274"/>
    </source>
</evidence>
<reference evidence="7" key="2">
    <citation type="submission" date="2025-08" db="UniProtKB">
        <authorList>
            <consortium name="Ensembl"/>
        </authorList>
    </citation>
    <scope>IDENTIFICATION</scope>
</reference>
<dbReference type="Pfam" id="PF01248">
    <property type="entry name" value="Ribosomal_L7Ae"/>
    <property type="match status" value="1"/>
</dbReference>
<dbReference type="AlphaFoldDB" id="A0A674HFE0"/>
<evidence type="ECO:0000256" key="2">
    <source>
        <dbReference type="ARBA" id="ARBA00022980"/>
    </source>
</evidence>
<dbReference type="InterPro" id="IPR039109">
    <property type="entry name" value="Ribosomal_eL30-like"/>
</dbReference>
<dbReference type="InterPro" id="IPR029064">
    <property type="entry name" value="Ribosomal_eL30-like_sf"/>
</dbReference>
<dbReference type="InterPro" id="IPR022991">
    <property type="entry name" value="Ribosomal_eL30_CS"/>
</dbReference>
<dbReference type="PANTHER" id="PTHR11449">
    <property type="entry name" value="RIBOSOMAL PROTEIN L30"/>
    <property type="match status" value="1"/>
</dbReference>
<dbReference type="GO" id="GO:0005840">
    <property type="term" value="C:ribosome"/>
    <property type="evidence" value="ECO:0007669"/>
    <property type="project" value="UniProtKB-KW"/>
</dbReference>
<dbReference type="PROSITE" id="PS00709">
    <property type="entry name" value="RIBOSOMAL_L30E_1"/>
    <property type="match status" value="1"/>
</dbReference>
<dbReference type="FunCoup" id="A0A674HFE0">
    <property type="interactions" value="859"/>
</dbReference>
<comment type="similarity">
    <text evidence="1">Belongs to the eukaryotic ribosomal protein eL30 family.</text>
</comment>
<dbReference type="Proteomes" id="UP000007754">
    <property type="component" value="Chromosome 2"/>
</dbReference>
<name>A0A674HFE0_TAEGU</name>
<proteinExistence type="inferred from homology"/>
<dbReference type="SUPFAM" id="SSF55315">
    <property type="entry name" value="L30e-like"/>
    <property type="match status" value="1"/>
</dbReference>
<reference evidence="7 8" key="1">
    <citation type="journal article" date="2010" name="Nature">
        <title>The genome of a songbird.</title>
        <authorList>
            <person name="Warren W.C."/>
            <person name="Clayton D.F."/>
            <person name="Ellegren H."/>
            <person name="Arnold A.P."/>
            <person name="Hillier L.W."/>
            <person name="Kunstner A."/>
            <person name="Searle S."/>
            <person name="White S."/>
            <person name="Vilella A.J."/>
            <person name="Fairley S."/>
            <person name="Heger A."/>
            <person name="Kong L."/>
            <person name="Ponting C.P."/>
            <person name="Jarvis E.D."/>
            <person name="Mello C.V."/>
            <person name="Minx P."/>
            <person name="Lovell P."/>
            <person name="Velho T.A."/>
            <person name="Ferris M."/>
            <person name="Balakrishnan C.N."/>
            <person name="Sinha S."/>
            <person name="Blatti C."/>
            <person name="London S.E."/>
            <person name="Li Y."/>
            <person name="Lin Y.C."/>
            <person name="George J."/>
            <person name="Sweedler J."/>
            <person name="Southey B."/>
            <person name="Gunaratne P."/>
            <person name="Watson M."/>
            <person name="Nam K."/>
            <person name="Backstrom N."/>
            <person name="Smeds L."/>
            <person name="Nabholz B."/>
            <person name="Itoh Y."/>
            <person name="Whitney O."/>
            <person name="Pfenning A.R."/>
            <person name="Howard J."/>
            <person name="Volker M."/>
            <person name="Skinner B.M."/>
            <person name="Griffin D.K."/>
            <person name="Ye L."/>
            <person name="McLaren W.M."/>
            <person name="Flicek P."/>
            <person name="Quesada V."/>
            <person name="Velasco G."/>
            <person name="Lopez-Otin C."/>
            <person name="Puente X.S."/>
            <person name="Olender T."/>
            <person name="Lancet D."/>
            <person name="Smit A.F."/>
            <person name="Hubley R."/>
            <person name="Konkel M.K."/>
            <person name="Walker J.A."/>
            <person name="Batzer M.A."/>
            <person name="Gu W."/>
            <person name="Pollock D.D."/>
            <person name="Chen L."/>
            <person name="Cheng Z."/>
            <person name="Eichler E.E."/>
            <person name="Stapley J."/>
            <person name="Slate J."/>
            <person name="Ekblom R."/>
            <person name="Birkhead T."/>
            <person name="Burke T."/>
            <person name="Burt D."/>
            <person name="Scharff C."/>
            <person name="Adam I."/>
            <person name="Richard H."/>
            <person name="Sultan M."/>
            <person name="Soldatov A."/>
            <person name="Lehrach H."/>
            <person name="Edwards S.V."/>
            <person name="Yang S.P."/>
            <person name="Li X."/>
            <person name="Graves T."/>
            <person name="Fulton L."/>
            <person name="Nelson J."/>
            <person name="Chinwalla A."/>
            <person name="Hou S."/>
            <person name="Mardis E.R."/>
            <person name="Wilson R.K."/>
        </authorList>
    </citation>
    <scope>NUCLEOTIDE SEQUENCE [LARGE SCALE GENOMIC DNA]</scope>
</reference>
<dbReference type="GO" id="GO:1990904">
    <property type="term" value="C:ribonucleoprotein complex"/>
    <property type="evidence" value="ECO:0007669"/>
    <property type="project" value="UniProtKB-KW"/>
</dbReference>
<accession>A0A674HFE0</accession>
<evidence type="ECO:0000313" key="7">
    <source>
        <dbReference type="Ensembl" id="ENSTGUP00000034474.1"/>
    </source>
</evidence>
<dbReference type="NCBIfam" id="NF002172">
    <property type="entry name" value="PRK01018.1"/>
    <property type="match status" value="1"/>
</dbReference>
<evidence type="ECO:0000259" key="6">
    <source>
        <dbReference type="Pfam" id="PF01248"/>
    </source>
</evidence>
<evidence type="ECO:0000313" key="8">
    <source>
        <dbReference type="Proteomes" id="UP000007754"/>
    </source>
</evidence>
<dbReference type="GeneTree" id="ENSGT00390000012138"/>
<evidence type="ECO:0000256" key="4">
    <source>
        <dbReference type="ARBA" id="ARBA00035231"/>
    </source>
</evidence>
<sequence>MVAAKKTKKSLESINSRLQLVMKSGKYVLGYKQTLKMIRQGKAKLVILANNCPALRKSEIEYYAMLAKTGVHHYSGNNIELGTACGKYYRVCTLAIIDPELFMKFPVFSGLCIKHLPLEDTFRALRACQVGGTTTCGEALPMSPAVGMMHMDGSKGPCEHEDLMCRTVVTVTVLARLLWQTPLD</sequence>
<evidence type="ECO:0000256" key="5">
    <source>
        <dbReference type="ARBA" id="ARBA00035336"/>
    </source>
</evidence>
<dbReference type="Ensembl" id="ENSTGUT00000041942.1">
    <property type="protein sequence ID" value="ENSTGUP00000034474.1"/>
    <property type="gene ID" value="ENSTGUG00000019169.1"/>
</dbReference>
<keyword evidence="2" id="KW-0689">Ribosomal protein</keyword>
<organism evidence="7 8">
    <name type="scientific">Taeniopygia guttata</name>
    <name type="common">Zebra finch</name>
    <name type="synonym">Poephila guttata</name>
    <dbReference type="NCBI Taxonomy" id="59729"/>
    <lineage>
        <taxon>Eukaryota</taxon>
        <taxon>Metazoa</taxon>
        <taxon>Chordata</taxon>
        <taxon>Craniata</taxon>
        <taxon>Vertebrata</taxon>
        <taxon>Euteleostomi</taxon>
        <taxon>Archelosauria</taxon>
        <taxon>Archosauria</taxon>
        <taxon>Dinosauria</taxon>
        <taxon>Saurischia</taxon>
        <taxon>Theropoda</taxon>
        <taxon>Coelurosauria</taxon>
        <taxon>Aves</taxon>
        <taxon>Neognathae</taxon>
        <taxon>Neoaves</taxon>
        <taxon>Telluraves</taxon>
        <taxon>Australaves</taxon>
        <taxon>Passeriformes</taxon>
        <taxon>Passeroidea</taxon>
        <taxon>Estrildidae</taxon>
        <taxon>Estrildinae</taxon>
        <taxon>Taeniopygia</taxon>
    </lineage>
</organism>
<feature type="domain" description="Ribosomal protein eL8/eL30/eS12/Gadd45" evidence="6">
    <location>
        <begin position="13"/>
        <end position="100"/>
    </location>
</feature>
<dbReference type="InterPro" id="IPR004038">
    <property type="entry name" value="Ribosomal_eL8/eL30/eS12/Gad45"/>
</dbReference>
<gene>
    <name evidence="7" type="primary">RPL30</name>
</gene>